<feature type="region of interest" description="Disordered" evidence="1">
    <location>
        <begin position="60"/>
        <end position="175"/>
    </location>
</feature>
<dbReference type="Gene3D" id="3.10.10.10">
    <property type="entry name" value="HIV Type 1 Reverse Transcriptase, subunit A, domain 1"/>
    <property type="match status" value="1"/>
</dbReference>
<keyword evidence="3" id="KW-1185">Reference proteome</keyword>
<dbReference type="PANTHER" id="PTHR33064:SF37">
    <property type="entry name" value="RIBONUCLEASE H"/>
    <property type="match status" value="1"/>
</dbReference>
<feature type="compositionally biased region" description="Basic and acidic residues" evidence="1">
    <location>
        <begin position="152"/>
        <end position="167"/>
    </location>
</feature>
<dbReference type="InterPro" id="IPR043502">
    <property type="entry name" value="DNA/RNA_pol_sf"/>
</dbReference>
<dbReference type="AlphaFoldDB" id="A0A6A4FDI3"/>
<gene>
    <name evidence="2" type="ORF">PR003_g10486</name>
</gene>
<dbReference type="SUPFAM" id="SSF56672">
    <property type="entry name" value="DNA/RNA polymerases"/>
    <property type="match status" value="1"/>
</dbReference>
<feature type="compositionally biased region" description="Low complexity" evidence="1">
    <location>
        <begin position="64"/>
        <end position="84"/>
    </location>
</feature>
<proteinExistence type="predicted"/>
<accession>A0A6A4FDI3</accession>
<evidence type="ECO:0000256" key="1">
    <source>
        <dbReference type="SAM" id="MobiDB-lite"/>
    </source>
</evidence>
<dbReference type="Proteomes" id="UP000434957">
    <property type="component" value="Unassembled WGS sequence"/>
</dbReference>
<organism evidence="2 3">
    <name type="scientific">Phytophthora rubi</name>
    <dbReference type="NCBI Taxonomy" id="129364"/>
    <lineage>
        <taxon>Eukaryota</taxon>
        <taxon>Sar</taxon>
        <taxon>Stramenopiles</taxon>
        <taxon>Oomycota</taxon>
        <taxon>Peronosporomycetes</taxon>
        <taxon>Peronosporales</taxon>
        <taxon>Peronosporaceae</taxon>
        <taxon>Phytophthora</taxon>
    </lineage>
</organism>
<dbReference type="EMBL" id="QXFT01000574">
    <property type="protein sequence ID" value="KAE9340445.1"/>
    <property type="molecule type" value="Genomic_DNA"/>
</dbReference>
<reference evidence="2 3" key="1">
    <citation type="submission" date="2018-08" db="EMBL/GenBank/DDBJ databases">
        <title>Genomic investigation of the strawberry pathogen Phytophthora fragariae indicates pathogenicity is determined by transcriptional variation in three key races.</title>
        <authorList>
            <person name="Adams T.M."/>
            <person name="Armitage A.D."/>
            <person name="Sobczyk M.K."/>
            <person name="Bates H.J."/>
            <person name="Dunwell J.M."/>
            <person name="Nellist C.F."/>
            <person name="Harrison R.J."/>
        </authorList>
    </citation>
    <scope>NUCLEOTIDE SEQUENCE [LARGE SCALE GENOMIC DNA]</scope>
    <source>
        <strain evidence="2 3">SCRP333</strain>
    </source>
</reference>
<protein>
    <recommendedName>
        <fullName evidence="4">Reverse transcriptase domain-containing protein</fullName>
    </recommendedName>
</protein>
<evidence type="ECO:0008006" key="4">
    <source>
        <dbReference type="Google" id="ProtNLM"/>
    </source>
</evidence>
<name>A0A6A4FDI3_9STRA</name>
<evidence type="ECO:0000313" key="2">
    <source>
        <dbReference type="EMBL" id="KAE9340445.1"/>
    </source>
</evidence>
<evidence type="ECO:0000313" key="3">
    <source>
        <dbReference type="Proteomes" id="UP000434957"/>
    </source>
</evidence>
<sequence length="346" mass="37343">MTLELQPGESRGYWKYHVPGKHFRQVKANSKINNVGTVVLHDSGSEVSIIDATFAHADRPTEEASVAADTPEAPAATAEEGAVSSEREDDSAQADEVLGQEPMRKVGPQAEGATRPPAQGATKQIPPEDRHASAPAPTPDTIPQGLSGQASKDPEPNPDPETRRGEPEGGSEVCYHDGDTLEAEEVDGEWAVLPEVSPATIEVRIEDLQVGDLADNTEDEIRKLRDIIWAHRHLLIGKGNALPPAAVGAICDIDVGNAAPIAQRVRKIAPQFREKVSDLLKGLLSAKIIRHSTSPWASPIVVIIKKNGVDIRLCIDYRLVNGLTKLMICPTALINDLLEDLDKVLW</sequence>
<dbReference type="InterPro" id="IPR051320">
    <property type="entry name" value="Viral_Replic_Matur_Polypro"/>
</dbReference>
<comment type="caution">
    <text evidence="2">The sequence shown here is derived from an EMBL/GenBank/DDBJ whole genome shotgun (WGS) entry which is preliminary data.</text>
</comment>
<dbReference type="PANTHER" id="PTHR33064">
    <property type="entry name" value="POL PROTEIN"/>
    <property type="match status" value="1"/>
</dbReference>